<sequence length="151" mass="16146">MLICLYQIKVANSREAEKGGGGGNSLAAWLSDTDPSEPAAARLQPRAMRFPGLLTREREMSVMVGICSGSSLEWGGGSGSAYGGCMDRAKLNFPENVRLVSTNYDTIDHHNFSADRHHAAEIPSSASIGVQAPHEIPRSSVSFLGDISNNR</sequence>
<accession>A0AAN7QS00</accession>
<organism evidence="1 2">
    <name type="scientific">Trapa incisa</name>
    <dbReference type="NCBI Taxonomy" id="236973"/>
    <lineage>
        <taxon>Eukaryota</taxon>
        <taxon>Viridiplantae</taxon>
        <taxon>Streptophyta</taxon>
        <taxon>Embryophyta</taxon>
        <taxon>Tracheophyta</taxon>
        <taxon>Spermatophyta</taxon>
        <taxon>Magnoliopsida</taxon>
        <taxon>eudicotyledons</taxon>
        <taxon>Gunneridae</taxon>
        <taxon>Pentapetalae</taxon>
        <taxon>rosids</taxon>
        <taxon>malvids</taxon>
        <taxon>Myrtales</taxon>
        <taxon>Lythraceae</taxon>
        <taxon>Trapa</taxon>
    </lineage>
</organism>
<evidence type="ECO:0000313" key="2">
    <source>
        <dbReference type="Proteomes" id="UP001345219"/>
    </source>
</evidence>
<comment type="caution">
    <text evidence="1">The sequence shown here is derived from an EMBL/GenBank/DDBJ whole genome shotgun (WGS) entry which is preliminary data.</text>
</comment>
<dbReference type="Proteomes" id="UP001345219">
    <property type="component" value="Chromosome 22"/>
</dbReference>
<gene>
    <name evidence="1" type="ORF">SAY87_028812</name>
</gene>
<proteinExistence type="predicted"/>
<keyword evidence="2" id="KW-1185">Reference proteome</keyword>
<name>A0AAN7QS00_9MYRT</name>
<evidence type="ECO:0000313" key="1">
    <source>
        <dbReference type="EMBL" id="KAK4773793.1"/>
    </source>
</evidence>
<dbReference type="AlphaFoldDB" id="A0AAN7QS00"/>
<reference evidence="1 2" key="1">
    <citation type="journal article" date="2023" name="Hortic Res">
        <title>Pangenome of water caltrop reveals structural variations and asymmetric subgenome divergence after allopolyploidization.</title>
        <authorList>
            <person name="Zhang X."/>
            <person name="Chen Y."/>
            <person name="Wang L."/>
            <person name="Yuan Y."/>
            <person name="Fang M."/>
            <person name="Shi L."/>
            <person name="Lu R."/>
            <person name="Comes H.P."/>
            <person name="Ma Y."/>
            <person name="Chen Y."/>
            <person name="Huang G."/>
            <person name="Zhou Y."/>
            <person name="Zheng Z."/>
            <person name="Qiu Y."/>
        </authorList>
    </citation>
    <scope>NUCLEOTIDE SEQUENCE [LARGE SCALE GENOMIC DNA]</scope>
    <source>
        <tissue evidence="1">Roots</tissue>
    </source>
</reference>
<dbReference type="EMBL" id="JAXIOK010000004">
    <property type="protein sequence ID" value="KAK4773793.1"/>
    <property type="molecule type" value="Genomic_DNA"/>
</dbReference>
<protein>
    <submittedName>
        <fullName evidence="1">Uncharacterized protein</fullName>
    </submittedName>
</protein>